<evidence type="ECO:0000313" key="2">
    <source>
        <dbReference type="Proteomes" id="UP000287651"/>
    </source>
</evidence>
<name>A0A426Z0G5_ENSVE</name>
<dbReference type="AlphaFoldDB" id="A0A426Z0G5"/>
<proteinExistence type="predicted"/>
<organism evidence="1 2">
    <name type="scientific">Ensete ventricosum</name>
    <name type="common">Abyssinian banana</name>
    <name type="synonym">Musa ensete</name>
    <dbReference type="NCBI Taxonomy" id="4639"/>
    <lineage>
        <taxon>Eukaryota</taxon>
        <taxon>Viridiplantae</taxon>
        <taxon>Streptophyta</taxon>
        <taxon>Embryophyta</taxon>
        <taxon>Tracheophyta</taxon>
        <taxon>Spermatophyta</taxon>
        <taxon>Magnoliopsida</taxon>
        <taxon>Liliopsida</taxon>
        <taxon>Zingiberales</taxon>
        <taxon>Musaceae</taxon>
        <taxon>Ensete</taxon>
    </lineage>
</organism>
<dbReference type="Proteomes" id="UP000287651">
    <property type="component" value="Unassembled WGS sequence"/>
</dbReference>
<accession>A0A426Z0G5</accession>
<evidence type="ECO:0000313" key="1">
    <source>
        <dbReference type="EMBL" id="RRT57478.1"/>
    </source>
</evidence>
<comment type="caution">
    <text evidence="1">The sequence shown here is derived from an EMBL/GenBank/DDBJ whole genome shotgun (WGS) entry which is preliminary data.</text>
</comment>
<gene>
    <name evidence="1" type="ORF">B296_00027619</name>
</gene>
<reference evidence="1 2" key="1">
    <citation type="journal article" date="2014" name="Agronomy (Basel)">
        <title>A Draft Genome Sequence for Ensete ventricosum, the Drought-Tolerant Tree Against Hunger.</title>
        <authorList>
            <person name="Harrison J."/>
            <person name="Moore K.A."/>
            <person name="Paszkiewicz K."/>
            <person name="Jones T."/>
            <person name="Grant M."/>
            <person name="Ambacheew D."/>
            <person name="Muzemil S."/>
            <person name="Studholme D.J."/>
        </authorList>
    </citation>
    <scope>NUCLEOTIDE SEQUENCE [LARGE SCALE GENOMIC DNA]</scope>
</reference>
<sequence>MGVMLMGSQPASTMATPAGCLPIGNMLARSSLGARRRDRRLVGSSPKACQRYQKLARNLPREPARMASGVHRKKTKRLIERSSRVVEKLTGIAHNSVAAASDSHILLKGHHLYCLAYHSTAFNRSCALLYRSRRLYPAALYLFFSLLLSSSPITATTASFSPSVVIIVVQLYPRQLGSLQPRPLPTPTLSLSSPYRASSLLTMVAASVINVVASFAIISTPITMLPLPVIVLSPLCMQHRCTTPMAALVGEHRLYLQAGVASAIGGRPYPRMASHADERRLYEQVVAPARRRHLYRFGRPCEQPLIVTSGRPYKWPTCKWMPLHACSLPADATFAAKRTHCLFASIFRCNKNA</sequence>
<protein>
    <submittedName>
        <fullName evidence="1">Uncharacterized protein</fullName>
    </submittedName>
</protein>
<dbReference type="EMBL" id="AMZH03009141">
    <property type="protein sequence ID" value="RRT57478.1"/>
    <property type="molecule type" value="Genomic_DNA"/>
</dbReference>